<accession>A0A8X6Y2L0</accession>
<evidence type="ECO:0000313" key="2">
    <source>
        <dbReference type="Proteomes" id="UP000886998"/>
    </source>
</evidence>
<dbReference type="AlphaFoldDB" id="A0A8X6Y2L0"/>
<dbReference type="Proteomes" id="UP000886998">
    <property type="component" value="Unassembled WGS sequence"/>
</dbReference>
<keyword evidence="2" id="KW-1185">Reference proteome</keyword>
<organism evidence="1 2">
    <name type="scientific">Trichonephila inaurata madagascariensis</name>
    <dbReference type="NCBI Taxonomy" id="2747483"/>
    <lineage>
        <taxon>Eukaryota</taxon>
        <taxon>Metazoa</taxon>
        <taxon>Ecdysozoa</taxon>
        <taxon>Arthropoda</taxon>
        <taxon>Chelicerata</taxon>
        <taxon>Arachnida</taxon>
        <taxon>Araneae</taxon>
        <taxon>Araneomorphae</taxon>
        <taxon>Entelegynae</taxon>
        <taxon>Araneoidea</taxon>
        <taxon>Nephilidae</taxon>
        <taxon>Trichonephila</taxon>
        <taxon>Trichonephila inaurata</taxon>
    </lineage>
</organism>
<comment type="caution">
    <text evidence="1">The sequence shown here is derived from an EMBL/GenBank/DDBJ whole genome shotgun (WGS) entry which is preliminary data.</text>
</comment>
<name>A0A8X6Y2L0_9ARAC</name>
<evidence type="ECO:0000313" key="1">
    <source>
        <dbReference type="EMBL" id="GFY63496.1"/>
    </source>
</evidence>
<dbReference type="EMBL" id="BMAV01014804">
    <property type="protein sequence ID" value="GFY63496.1"/>
    <property type="molecule type" value="Genomic_DNA"/>
</dbReference>
<protein>
    <submittedName>
        <fullName evidence="1">Uncharacterized protein</fullName>
    </submittedName>
</protein>
<reference evidence="1" key="1">
    <citation type="submission" date="2020-08" db="EMBL/GenBank/DDBJ databases">
        <title>Multicomponent nature underlies the extraordinary mechanical properties of spider dragline silk.</title>
        <authorList>
            <person name="Kono N."/>
            <person name="Nakamura H."/>
            <person name="Mori M."/>
            <person name="Yoshida Y."/>
            <person name="Ohtoshi R."/>
            <person name="Malay A.D."/>
            <person name="Moran D.A.P."/>
            <person name="Tomita M."/>
            <person name="Numata K."/>
            <person name="Arakawa K."/>
        </authorList>
    </citation>
    <scope>NUCLEOTIDE SEQUENCE</scope>
</reference>
<proteinExistence type="predicted"/>
<gene>
    <name evidence="1" type="ORF">TNIN_272781</name>
</gene>
<sequence length="147" mass="16426">MRNEMHRNGVHYGKNKMERKKEKFEVGNSRFNLNFKRRNKRLFLLPSSSTRICKSGSNSTPYPTPITITVAEQTSGFASTSASLLSIIGWHGNLAGMRSAECCCYGNGLSYLPDLDSTVVFHITPITLLSRSRNGEVHSCCEKFTSN</sequence>